<dbReference type="FunCoup" id="A0A2K1L236">
    <property type="interactions" value="2429"/>
</dbReference>
<dbReference type="RefSeq" id="XP_073396118.1">
    <property type="nucleotide sequence ID" value="XM_073540017.1"/>
</dbReference>
<dbReference type="PaxDb" id="3218-PP1S281_20V6.1"/>
<dbReference type="FunFam" id="3.40.50.2000:FF:000009">
    <property type="entry name" value="Sterol 3-beta-glucosyltransferase UGT80A2"/>
    <property type="match status" value="1"/>
</dbReference>
<feature type="region of interest" description="Disordered" evidence="7">
    <location>
        <begin position="226"/>
        <end position="259"/>
    </location>
</feature>
<protein>
    <recommendedName>
        <fullName evidence="2">sterol 3beta-glucosyltransferase</fullName>
        <ecNumber evidence="2">2.4.1.173</ecNumber>
    </recommendedName>
</protein>
<name>A0A2K1L236_PHYPA</name>
<evidence type="ECO:0000256" key="2">
    <source>
        <dbReference type="ARBA" id="ARBA00012650"/>
    </source>
</evidence>
<dbReference type="Gramene" id="Pp3c2_18500V3.4">
    <property type="protein sequence ID" value="Pp3c2_18500V3.4"/>
    <property type="gene ID" value="Pp3c2_18500"/>
</dbReference>
<reference evidence="10 12" key="1">
    <citation type="journal article" date="2008" name="Science">
        <title>The Physcomitrella genome reveals evolutionary insights into the conquest of land by plants.</title>
        <authorList>
            <person name="Rensing S."/>
            <person name="Lang D."/>
            <person name="Zimmer A."/>
            <person name="Terry A."/>
            <person name="Salamov A."/>
            <person name="Shapiro H."/>
            <person name="Nishiyama T."/>
            <person name="Perroud P.-F."/>
            <person name="Lindquist E."/>
            <person name="Kamisugi Y."/>
            <person name="Tanahashi T."/>
            <person name="Sakakibara K."/>
            <person name="Fujita T."/>
            <person name="Oishi K."/>
            <person name="Shin-I T."/>
            <person name="Kuroki Y."/>
            <person name="Toyoda A."/>
            <person name="Suzuki Y."/>
            <person name="Hashimoto A."/>
            <person name="Yamaguchi K."/>
            <person name="Sugano A."/>
            <person name="Kohara Y."/>
            <person name="Fujiyama A."/>
            <person name="Anterola A."/>
            <person name="Aoki S."/>
            <person name="Ashton N."/>
            <person name="Barbazuk W.B."/>
            <person name="Barker E."/>
            <person name="Bennetzen J."/>
            <person name="Bezanilla M."/>
            <person name="Blankenship R."/>
            <person name="Cho S.H."/>
            <person name="Dutcher S."/>
            <person name="Estelle M."/>
            <person name="Fawcett J.A."/>
            <person name="Gundlach H."/>
            <person name="Hanada K."/>
            <person name="Heyl A."/>
            <person name="Hicks K.A."/>
            <person name="Hugh J."/>
            <person name="Lohr M."/>
            <person name="Mayer K."/>
            <person name="Melkozernov A."/>
            <person name="Murata T."/>
            <person name="Nelson D."/>
            <person name="Pils B."/>
            <person name="Prigge M."/>
            <person name="Reiss B."/>
            <person name="Renner T."/>
            <person name="Rombauts S."/>
            <person name="Rushton P."/>
            <person name="Sanderfoot A."/>
            <person name="Schween G."/>
            <person name="Shiu S.-H."/>
            <person name="Stueber K."/>
            <person name="Theodoulou F.L."/>
            <person name="Tu H."/>
            <person name="Van de Peer Y."/>
            <person name="Verrier P.J."/>
            <person name="Waters E."/>
            <person name="Wood A."/>
            <person name="Yang L."/>
            <person name="Cove D."/>
            <person name="Cuming A."/>
            <person name="Hasebe M."/>
            <person name="Lucas S."/>
            <person name="Mishler D.B."/>
            <person name="Reski R."/>
            <person name="Grigoriev I."/>
            <person name="Quatrano R.S."/>
            <person name="Boore J.L."/>
        </authorList>
    </citation>
    <scope>NUCLEOTIDE SEQUENCE [LARGE SCALE GENOMIC DNA]</scope>
    <source>
        <strain evidence="11 12">cv. Gransden 2004</strain>
    </source>
</reference>
<dbReference type="KEGG" id="ppp:112275551"/>
<feature type="domain" description="Glycosyltransferase family 28 N-terminal" evidence="8">
    <location>
        <begin position="349"/>
        <end position="493"/>
    </location>
</feature>
<feature type="region of interest" description="Disordered" evidence="7">
    <location>
        <begin position="19"/>
        <end position="54"/>
    </location>
</feature>
<dbReference type="AlphaFoldDB" id="A0A2K1L236"/>
<dbReference type="RefSeq" id="XP_024361786.1">
    <property type="nucleotide sequence ID" value="XM_024506018.2"/>
</dbReference>
<dbReference type="GO" id="GO:0005975">
    <property type="term" value="P:carbohydrate metabolic process"/>
    <property type="evidence" value="ECO:0007669"/>
    <property type="project" value="InterPro"/>
</dbReference>
<feature type="domain" description="Erythromycin biosynthesis protein CIII-like C-terminal" evidence="9">
    <location>
        <begin position="643"/>
        <end position="747"/>
    </location>
</feature>
<keyword evidence="6" id="KW-0443">Lipid metabolism</keyword>
<proteinExistence type="inferred from homology"/>
<dbReference type="InterPro" id="IPR010610">
    <property type="entry name" value="EryCIII-like_C"/>
</dbReference>
<evidence type="ECO:0000256" key="3">
    <source>
        <dbReference type="ARBA" id="ARBA00022516"/>
    </source>
</evidence>
<dbReference type="InterPro" id="IPR004276">
    <property type="entry name" value="GlycoTrans_28_N"/>
</dbReference>
<dbReference type="PANTHER" id="PTHR48050">
    <property type="entry name" value="STEROL 3-BETA-GLUCOSYLTRANSFERASE"/>
    <property type="match status" value="1"/>
</dbReference>
<dbReference type="Gramene" id="Pp3c2_18500V3.2">
    <property type="protein sequence ID" value="Pp3c2_18500V3.2"/>
    <property type="gene ID" value="Pp3c2_18500"/>
</dbReference>
<evidence type="ECO:0000256" key="5">
    <source>
        <dbReference type="ARBA" id="ARBA00022679"/>
    </source>
</evidence>
<dbReference type="Pfam" id="PF03033">
    <property type="entry name" value="Glyco_transf_28"/>
    <property type="match status" value="1"/>
</dbReference>
<keyword evidence="3" id="KW-0444">Lipid biosynthesis</keyword>
<dbReference type="Gramene" id="Pp3c2_18500V3.3">
    <property type="protein sequence ID" value="Pp3c2_18500V3.3"/>
    <property type="gene ID" value="Pp3c2_18500"/>
</dbReference>
<dbReference type="EC" id="2.4.1.173" evidence="2"/>
<feature type="compositionally biased region" description="Polar residues" evidence="7">
    <location>
        <begin position="226"/>
        <end position="243"/>
    </location>
</feature>
<dbReference type="FunFam" id="3.40.50.2000:FF:000030">
    <property type="entry name" value="Sterol 3-beta-glucosyltransferase UGT80A2"/>
    <property type="match status" value="1"/>
</dbReference>
<evidence type="ECO:0000259" key="9">
    <source>
        <dbReference type="Pfam" id="PF06722"/>
    </source>
</evidence>
<evidence type="ECO:0000256" key="1">
    <source>
        <dbReference type="ARBA" id="ARBA00006962"/>
    </source>
</evidence>
<feature type="compositionally biased region" description="Low complexity" evidence="7">
    <location>
        <begin position="22"/>
        <end position="35"/>
    </location>
</feature>
<keyword evidence="5" id="KW-0808">Transferase</keyword>
<dbReference type="Gene3D" id="3.40.50.2000">
    <property type="entry name" value="Glycogen Phosphorylase B"/>
    <property type="match status" value="2"/>
</dbReference>
<dbReference type="Gramene" id="Pp3c2_18500V3.1">
    <property type="protein sequence ID" value="Pp3c2_18500V3.1"/>
    <property type="gene ID" value="Pp3c2_18500"/>
</dbReference>
<dbReference type="Proteomes" id="UP000006727">
    <property type="component" value="Chromosome 2"/>
</dbReference>
<dbReference type="RefSeq" id="XP_024361777.1">
    <property type="nucleotide sequence ID" value="XM_024506009.2"/>
</dbReference>
<dbReference type="OrthoDB" id="5835829at2759"/>
<dbReference type="GeneID" id="112275551"/>
<dbReference type="EMBL" id="ABEU02000002">
    <property type="protein sequence ID" value="PNR60094.1"/>
    <property type="molecule type" value="Genomic_DNA"/>
</dbReference>
<dbReference type="PANTHER" id="PTHR48050:SF13">
    <property type="entry name" value="STEROL 3-BETA-GLUCOSYLTRANSFERASE UGT80A2"/>
    <property type="match status" value="1"/>
</dbReference>
<dbReference type="InterPro" id="IPR002213">
    <property type="entry name" value="UDP_glucos_trans"/>
</dbReference>
<organism evidence="10">
    <name type="scientific">Physcomitrium patens</name>
    <name type="common">Spreading-leaved earth moss</name>
    <name type="synonym">Physcomitrella patens</name>
    <dbReference type="NCBI Taxonomy" id="3218"/>
    <lineage>
        <taxon>Eukaryota</taxon>
        <taxon>Viridiplantae</taxon>
        <taxon>Streptophyta</taxon>
        <taxon>Embryophyta</taxon>
        <taxon>Bryophyta</taxon>
        <taxon>Bryophytina</taxon>
        <taxon>Bryopsida</taxon>
        <taxon>Funariidae</taxon>
        <taxon>Funariales</taxon>
        <taxon>Funariaceae</taxon>
        <taxon>Physcomitrium</taxon>
    </lineage>
</organism>
<dbReference type="GO" id="GO:0016125">
    <property type="term" value="P:sterol metabolic process"/>
    <property type="evidence" value="ECO:0007669"/>
    <property type="project" value="UniProtKB-ARBA"/>
</dbReference>
<dbReference type="EnsemblPlants" id="Pp3c2_18500V3.2">
    <property type="protein sequence ID" value="Pp3c2_18500V3.2"/>
    <property type="gene ID" value="Pp3c2_18500"/>
</dbReference>
<dbReference type="SUPFAM" id="SSF53756">
    <property type="entry name" value="UDP-Glycosyltransferase/glycogen phosphorylase"/>
    <property type="match status" value="1"/>
</dbReference>
<evidence type="ECO:0000256" key="7">
    <source>
        <dbReference type="SAM" id="MobiDB-lite"/>
    </source>
</evidence>
<gene>
    <name evidence="11" type="primary">LOC112275551</name>
    <name evidence="10" type="ORF">PHYPA_002887</name>
</gene>
<keyword evidence="12" id="KW-1185">Reference proteome</keyword>
<dbReference type="CDD" id="cd03784">
    <property type="entry name" value="GT1_Gtf-like"/>
    <property type="match status" value="1"/>
</dbReference>
<evidence type="ECO:0000256" key="4">
    <source>
        <dbReference type="ARBA" id="ARBA00022676"/>
    </source>
</evidence>
<dbReference type="GO" id="GO:0009791">
    <property type="term" value="P:post-embryonic development"/>
    <property type="evidence" value="ECO:0007669"/>
    <property type="project" value="UniProtKB-ARBA"/>
</dbReference>
<evidence type="ECO:0000313" key="12">
    <source>
        <dbReference type="Proteomes" id="UP000006727"/>
    </source>
</evidence>
<dbReference type="EnsemblPlants" id="Pp3c2_18500V3.1">
    <property type="protein sequence ID" value="Pp3c2_18500V3.1"/>
    <property type="gene ID" value="Pp3c2_18500"/>
</dbReference>
<dbReference type="RefSeq" id="XP_024361795.1">
    <property type="nucleotide sequence ID" value="XM_024506027.2"/>
</dbReference>
<accession>A0A2K1L236</accession>
<keyword evidence="4" id="KW-0328">Glycosyltransferase</keyword>
<evidence type="ECO:0000313" key="11">
    <source>
        <dbReference type="EnsemblPlants" id="Pp3c2_18500V3.1"/>
    </source>
</evidence>
<evidence type="ECO:0000259" key="8">
    <source>
        <dbReference type="Pfam" id="PF03033"/>
    </source>
</evidence>
<sequence>MVMDDFRPAALDMRMLEITAKSGSSPSLSGAAPTSEWERSRRPDSPSSPLSSTLHLVANPADSELNQPIYNENVHARNPGTPACENDSVPCETVSPLLVTFPTEVLPNTVSELASSAGDCQGSHDRNSSLDVVSALLSDDSANGSDSLGTEEMLAPDTTREVTAKDMTLPQLSQSMPSSPSTPVMGDSGVQLPVVPDFNNSQHTTGVTNEESVHLVQKIYAQSEDLSQVSRTKSMPESSSGTATPKKLRRSATEKKRKEKIVDDANIRFGGEVRLSDRRKKKLLRKLATIKKDGAVEFDMSESSQAVKDLFGYGFTSKEEPKFGDFEDDLDKKHAEYLCETKSIPPLKIVMLIVGTRGDVQPFIAIGKRLQEHGHRVRLASHKNFESFVRKEGLEFYPLGGDPVILAGYMVKNKGFLPSNPSEIPVQREQIKSIVYSLLPACTQPDLHSGIPFQAQAIIANPPAYGHVHVAEHLKIPLHIFFTMPWTSTSAFPHPLSRVKQPAAYRMSYQVVDTLIWLGIRGIVNSYRKKKLQLRPITYLSGSQGSIAEMPTGYIWSPHLVPKPKDWGPLVDVVGFCFLNLATNYKPPEDLVKWLQAGPPPIYIGFGSLPVEDPVGMTKIIVEALHKTGQRGIIGKGWGGIGNLSETPENIYLLSDCPHDWLFPQCAAVVHHGGAGTTSAGLKAACPTTVIPFFGDQPFWGDRVHEKGVGPVPIPVNHFTLEKLVNAIEFMLDPKVKRAAVELAKAMEYEDGVEGAVQAFHKHIYEHLPKILCNVDLPRQRRRSVFKHFKISCFSFF</sequence>
<evidence type="ECO:0000256" key="6">
    <source>
        <dbReference type="ARBA" id="ARBA00023098"/>
    </source>
</evidence>
<dbReference type="GO" id="GO:0016906">
    <property type="term" value="F:sterol 3-beta-glucosyltransferase activity"/>
    <property type="evidence" value="ECO:0007669"/>
    <property type="project" value="UniProtKB-EC"/>
</dbReference>
<comment type="similarity">
    <text evidence="1">Belongs to the glycosyltransferase 28 family.</text>
</comment>
<reference evidence="11" key="3">
    <citation type="submission" date="2020-12" db="UniProtKB">
        <authorList>
            <consortium name="EnsemblPlants"/>
        </authorList>
    </citation>
    <scope>IDENTIFICATION</scope>
</reference>
<evidence type="ECO:0000313" key="10">
    <source>
        <dbReference type="EMBL" id="PNR60094.1"/>
    </source>
</evidence>
<dbReference type="Pfam" id="PF06722">
    <property type="entry name" value="EryCIII-like_C"/>
    <property type="match status" value="1"/>
</dbReference>
<reference evidence="10 12" key="2">
    <citation type="journal article" date="2018" name="Plant J.">
        <title>The Physcomitrella patens chromosome-scale assembly reveals moss genome structure and evolution.</title>
        <authorList>
            <person name="Lang D."/>
            <person name="Ullrich K.K."/>
            <person name="Murat F."/>
            <person name="Fuchs J."/>
            <person name="Jenkins J."/>
            <person name="Haas F.B."/>
            <person name="Piednoel M."/>
            <person name="Gundlach H."/>
            <person name="Van Bel M."/>
            <person name="Meyberg R."/>
            <person name="Vives C."/>
            <person name="Morata J."/>
            <person name="Symeonidi A."/>
            <person name="Hiss M."/>
            <person name="Muchero W."/>
            <person name="Kamisugi Y."/>
            <person name="Saleh O."/>
            <person name="Blanc G."/>
            <person name="Decker E.L."/>
            <person name="van Gessel N."/>
            <person name="Grimwood J."/>
            <person name="Hayes R.D."/>
            <person name="Graham S.W."/>
            <person name="Gunter L.E."/>
            <person name="McDaniel S.F."/>
            <person name="Hoernstein S.N.W."/>
            <person name="Larsson A."/>
            <person name="Li F.W."/>
            <person name="Perroud P.F."/>
            <person name="Phillips J."/>
            <person name="Ranjan P."/>
            <person name="Rokshar D.S."/>
            <person name="Rothfels C.J."/>
            <person name="Schneider L."/>
            <person name="Shu S."/>
            <person name="Stevenson D.W."/>
            <person name="Thummler F."/>
            <person name="Tillich M."/>
            <person name="Villarreal Aguilar J.C."/>
            <person name="Widiez T."/>
            <person name="Wong G.K."/>
            <person name="Wymore A."/>
            <person name="Zhang Y."/>
            <person name="Zimmer A.D."/>
            <person name="Quatrano R.S."/>
            <person name="Mayer K.F.X."/>
            <person name="Goodstein D."/>
            <person name="Casacuberta J.M."/>
            <person name="Vandepoele K."/>
            <person name="Reski R."/>
            <person name="Cuming A.C."/>
            <person name="Tuskan G.A."/>
            <person name="Maumus F."/>
            <person name="Salse J."/>
            <person name="Schmutz J."/>
            <person name="Rensing S.A."/>
        </authorList>
    </citation>
    <scope>NUCLEOTIDE SEQUENCE [LARGE SCALE GENOMIC DNA]</scope>
    <source>
        <strain evidence="11 12">cv. Gransden 2004</strain>
    </source>
</reference>
<dbReference type="EnsemblPlants" id="Pp3c2_18500V3.4">
    <property type="protein sequence ID" value="Pp3c2_18500V3.4"/>
    <property type="gene ID" value="Pp3c2_18500"/>
</dbReference>
<dbReference type="EnsemblPlants" id="Pp3c2_18500V3.3">
    <property type="protein sequence ID" value="Pp3c2_18500V3.3"/>
    <property type="gene ID" value="Pp3c2_18500"/>
</dbReference>
<dbReference type="InterPro" id="IPR050426">
    <property type="entry name" value="Glycosyltransferase_28"/>
</dbReference>